<keyword evidence="5 16" id="KW-0808">Transferase</keyword>
<evidence type="ECO:0000256" key="1">
    <source>
        <dbReference type="ARBA" id="ARBA00004651"/>
    </source>
</evidence>
<keyword evidence="17" id="KW-1185">Reference proteome</keyword>
<keyword evidence="7" id="KW-0547">Nucleotide-binding</keyword>
<dbReference type="GO" id="GO:0016301">
    <property type="term" value="F:kinase activity"/>
    <property type="evidence" value="ECO:0007669"/>
    <property type="project" value="UniProtKB-KW"/>
</dbReference>
<evidence type="ECO:0000256" key="12">
    <source>
        <dbReference type="ARBA" id="ARBA00023136"/>
    </source>
</evidence>
<keyword evidence="13" id="KW-0594">Phospholipid biosynthesis</keyword>
<comment type="similarity">
    <text evidence="2">Belongs to the bacterial diacylglycerol kinase family.</text>
</comment>
<organism evidence="16 17">
    <name type="scientific">Lapidilactobacillus mulanensis</name>
    <dbReference type="NCBI Taxonomy" id="2485999"/>
    <lineage>
        <taxon>Bacteria</taxon>
        <taxon>Bacillati</taxon>
        <taxon>Bacillota</taxon>
        <taxon>Bacilli</taxon>
        <taxon>Lactobacillales</taxon>
        <taxon>Lactobacillaceae</taxon>
        <taxon>Lapidilactobacillus</taxon>
    </lineage>
</organism>
<evidence type="ECO:0000256" key="3">
    <source>
        <dbReference type="ARBA" id="ARBA00022475"/>
    </source>
</evidence>
<accession>A0ABW4DQ48</accession>
<evidence type="ECO:0000256" key="7">
    <source>
        <dbReference type="ARBA" id="ARBA00022741"/>
    </source>
</evidence>
<dbReference type="RefSeq" id="WP_125578058.1">
    <property type="nucleotide sequence ID" value="NZ_JBHTOF010000098.1"/>
</dbReference>
<keyword evidence="10 15" id="KW-1133">Transmembrane helix</keyword>
<evidence type="ECO:0000256" key="2">
    <source>
        <dbReference type="ARBA" id="ARBA00005967"/>
    </source>
</evidence>
<keyword evidence="8 16" id="KW-0418">Kinase</keyword>
<protein>
    <submittedName>
        <fullName evidence="16">Diacylglycerol kinase family protein</fullName>
        <ecNumber evidence="16">2.7.1.-</ecNumber>
    </submittedName>
</protein>
<keyword evidence="4" id="KW-0444">Lipid biosynthesis</keyword>
<evidence type="ECO:0000313" key="16">
    <source>
        <dbReference type="EMBL" id="MFD1466182.1"/>
    </source>
</evidence>
<evidence type="ECO:0000256" key="5">
    <source>
        <dbReference type="ARBA" id="ARBA00022679"/>
    </source>
</evidence>
<dbReference type="EMBL" id="JBHTOF010000098">
    <property type="protein sequence ID" value="MFD1466182.1"/>
    <property type="molecule type" value="Genomic_DNA"/>
</dbReference>
<evidence type="ECO:0000256" key="8">
    <source>
        <dbReference type="ARBA" id="ARBA00022777"/>
    </source>
</evidence>
<evidence type="ECO:0000256" key="9">
    <source>
        <dbReference type="ARBA" id="ARBA00022840"/>
    </source>
</evidence>
<dbReference type="Pfam" id="PF01219">
    <property type="entry name" value="DAGK_prokar"/>
    <property type="match status" value="1"/>
</dbReference>
<gene>
    <name evidence="16" type="ORF">ACFQ4L_08925</name>
</gene>
<feature type="transmembrane region" description="Helical" evidence="15">
    <location>
        <begin position="63"/>
        <end position="87"/>
    </location>
</feature>
<evidence type="ECO:0000256" key="15">
    <source>
        <dbReference type="SAM" id="Phobius"/>
    </source>
</evidence>
<evidence type="ECO:0000256" key="11">
    <source>
        <dbReference type="ARBA" id="ARBA00023098"/>
    </source>
</evidence>
<reference evidence="17" key="1">
    <citation type="journal article" date="2019" name="Int. J. Syst. Evol. Microbiol.">
        <title>The Global Catalogue of Microorganisms (GCM) 10K type strain sequencing project: providing services to taxonomists for standard genome sequencing and annotation.</title>
        <authorList>
            <consortium name="The Broad Institute Genomics Platform"/>
            <consortium name="The Broad Institute Genome Sequencing Center for Infectious Disease"/>
            <person name="Wu L."/>
            <person name="Ma J."/>
        </authorList>
    </citation>
    <scope>NUCLEOTIDE SEQUENCE [LARGE SCALE GENOMIC DNA]</scope>
    <source>
        <strain evidence="17">CCM 8951</strain>
    </source>
</reference>
<keyword evidence="6 15" id="KW-0812">Transmembrane</keyword>
<evidence type="ECO:0000256" key="10">
    <source>
        <dbReference type="ARBA" id="ARBA00022989"/>
    </source>
</evidence>
<proteinExistence type="inferred from homology"/>
<dbReference type="PANTHER" id="PTHR34299:SF1">
    <property type="entry name" value="DIACYLGLYCEROL KINASE"/>
    <property type="match status" value="1"/>
</dbReference>
<evidence type="ECO:0000256" key="13">
    <source>
        <dbReference type="ARBA" id="ARBA00023209"/>
    </source>
</evidence>
<evidence type="ECO:0000256" key="14">
    <source>
        <dbReference type="ARBA" id="ARBA00023264"/>
    </source>
</evidence>
<dbReference type="PANTHER" id="PTHR34299">
    <property type="entry name" value="DIACYLGLYCEROL KINASE"/>
    <property type="match status" value="1"/>
</dbReference>
<comment type="caution">
    <text evidence="16">The sequence shown here is derived from an EMBL/GenBank/DDBJ whole genome shotgun (WGS) entry which is preliminary data.</text>
</comment>
<keyword evidence="9" id="KW-0067">ATP-binding</keyword>
<name>A0ABW4DQ48_9LACO</name>
<keyword evidence="12 15" id="KW-0472">Membrane</keyword>
<dbReference type="Proteomes" id="UP001597244">
    <property type="component" value="Unassembled WGS sequence"/>
</dbReference>
<evidence type="ECO:0000256" key="4">
    <source>
        <dbReference type="ARBA" id="ARBA00022516"/>
    </source>
</evidence>
<sequence>MAMGLNDNSHQTKKNHTFLQSCSHALEGLKWTFQDEANFKRHLSIAVLVLLFGLLFQVSKLDWLWLIVVIFLVLIAELWNTAVEYIVDLLVQKHYDPLAKKIKDVSAAIVLVAALLAVVVGLIVFVPHLGNLFH</sequence>
<keyword evidence="14" id="KW-1208">Phospholipid metabolism</keyword>
<feature type="transmembrane region" description="Helical" evidence="15">
    <location>
        <begin position="108"/>
        <end position="129"/>
    </location>
</feature>
<dbReference type="InterPro" id="IPR000829">
    <property type="entry name" value="DAGK"/>
</dbReference>
<dbReference type="EC" id="2.7.1.-" evidence="16"/>
<dbReference type="CDD" id="cd14265">
    <property type="entry name" value="UDPK_IM_like"/>
    <property type="match status" value="1"/>
</dbReference>
<comment type="subcellular location">
    <subcellularLocation>
        <location evidence="1">Cell membrane</location>
        <topology evidence="1">Multi-pass membrane protein</topology>
    </subcellularLocation>
</comment>
<feature type="transmembrane region" description="Helical" evidence="15">
    <location>
        <begin position="39"/>
        <end position="57"/>
    </location>
</feature>
<keyword evidence="11" id="KW-0443">Lipid metabolism</keyword>
<evidence type="ECO:0000256" key="6">
    <source>
        <dbReference type="ARBA" id="ARBA00022692"/>
    </source>
</evidence>
<dbReference type="InterPro" id="IPR036945">
    <property type="entry name" value="DAGK_sf"/>
</dbReference>
<evidence type="ECO:0000313" key="17">
    <source>
        <dbReference type="Proteomes" id="UP001597244"/>
    </source>
</evidence>
<dbReference type="Gene3D" id="1.10.287.3610">
    <property type="match status" value="1"/>
</dbReference>
<keyword evidence="3" id="KW-1003">Cell membrane</keyword>
<dbReference type="InterPro" id="IPR033717">
    <property type="entry name" value="UDPK"/>
</dbReference>